<evidence type="ECO:0000313" key="1">
    <source>
        <dbReference type="EMBL" id="KRX27186.1"/>
    </source>
</evidence>
<name>A0A0V0SKB6_9BILA</name>
<gene>
    <name evidence="1" type="ORF">T07_12668</name>
</gene>
<dbReference type="Proteomes" id="UP000054630">
    <property type="component" value="Unassembled WGS sequence"/>
</dbReference>
<comment type="caution">
    <text evidence="1">The sequence shown here is derived from an EMBL/GenBank/DDBJ whole genome shotgun (WGS) entry which is preliminary data.</text>
</comment>
<reference evidence="1 2" key="1">
    <citation type="submission" date="2015-01" db="EMBL/GenBank/DDBJ databases">
        <title>Evolution of Trichinella species and genotypes.</title>
        <authorList>
            <person name="Korhonen P.K."/>
            <person name="Edoardo P."/>
            <person name="Giuseppe L.R."/>
            <person name="Gasser R.B."/>
        </authorList>
    </citation>
    <scope>NUCLEOTIDE SEQUENCE [LARGE SCALE GENOMIC DNA]</scope>
    <source>
        <strain evidence="1">ISS37</strain>
    </source>
</reference>
<dbReference type="EMBL" id="JYDL01000004">
    <property type="protein sequence ID" value="KRX27186.1"/>
    <property type="molecule type" value="Genomic_DNA"/>
</dbReference>
<keyword evidence="2" id="KW-1185">Reference proteome</keyword>
<evidence type="ECO:0000313" key="2">
    <source>
        <dbReference type="Proteomes" id="UP000054630"/>
    </source>
</evidence>
<organism evidence="1 2">
    <name type="scientific">Trichinella nelsoni</name>
    <dbReference type="NCBI Taxonomy" id="6336"/>
    <lineage>
        <taxon>Eukaryota</taxon>
        <taxon>Metazoa</taxon>
        <taxon>Ecdysozoa</taxon>
        <taxon>Nematoda</taxon>
        <taxon>Enoplea</taxon>
        <taxon>Dorylaimia</taxon>
        <taxon>Trichinellida</taxon>
        <taxon>Trichinellidae</taxon>
        <taxon>Trichinella</taxon>
    </lineage>
</organism>
<sequence>MGGVDLTGMLISLYIIVQNCRKWHIFYWLDKMTLRQEYYNIHLWSDGYFAPKLSGAMVPLSTMKLLVKNGYLIRMCIDANKALISAK</sequence>
<accession>A0A0V0SKB6</accession>
<dbReference type="OrthoDB" id="123207at2759"/>
<proteinExistence type="predicted"/>
<dbReference type="AlphaFoldDB" id="A0A0V0SKB6"/>
<protein>
    <submittedName>
        <fullName evidence="1">Uncharacterized protein</fullName>
    </submittedName>
</protein>